<dbReference type="InterPro" id="IPR036526">
    <property type="entry name" value="C-N_Hydrolase_sf"/>
</dbReference>
<evidence type="ECO:0000313" key="2">
    <source>
        <dbReference type="Proteomes" id="UP001237642"/>
    </source>
</evidence>
<gene>
    <name evidence="1" type="ORF">POM88_047263</name>
</gene>
<reference evidence="1" key="2">
    <citation type="submission" date="2023-05" db="EMBL/GenBank/DDBJ databases">
        <authorList>
            <person name="Schelkunov M.I."/>
        </authorList>
    </citation>
    <scope>NUCLEOTIDE SEQUENCE</scope>
    <source>
        <strain evidence="1">Hsosn_3</strain>
        <tissue evidence="1">Leaf</tissue>
    </source>
</reference>
<proteinExistence type="predicted"/>
<reference evidence="1" key="1">
    <citation type="submission" date="2023-02" db="EMBL/GenBank/DDBJ databases">
        <title>Genome of toxic invasive species Heracleum sosnowskyi carries increased number of genes despite the absence of recent whole-genome duplications.</title>
        <authorList>
            <person name="Schelkunov M."/>
            <person name="Shtratnikova V."/>
            <person name="Makarenko M."/>
            <person name="Klepikova A."/>
            <person name="Omelchenko D."/>
            <person name="Novikova G."/>
            <person name="Obukhova E."/>
            <person name="Bogdanov V."/>
            <person name="Penin A."/>
            <person name="Logacheva M."/>
        </authorList>
    </citation>
    <scope>NUCLEOTIDE SEQUENCE</scope>
    <source>
        <strain evidence="1">Hsosn_3</strain>
        <tissue evidence="1">Leaf</tissue>
    </source>
</reference>
<dbReference type="EMBL" id="JAUIZM010000011">
    <property type="protein sequence ID" value="KAK1354007.1"/>
    <property type="molecule type" value="Genomic_DNA"/>
</dbReference>
<evidence type="ECO:0000313" key="1">
    <source>
        <dbReference type="EMBL" id="KAK1354007.1"/>
    </source>
</evidence>
<sequence length="121" mass="13518">MPWGFLVPAYLMMMSHNWKQLQLGQKCFVGDSLKIAEPLDGPIMKVYCSLARESDDSHLRNTPVSIDNAGNIKSTYCKMHLYALYLQSLSPMFDVDVPGGAVNKESRFTEADHSSSTSRKA</sequence>
<accession>A0AAD8GRU0</accession>
<dbReference type="SUPFAM" id="SSF56317">
    <property type="entry name" value="Carbon-nitrogen hydrolase"/>
    <property type="match status" value="1"/>
</dbReference>
<organism evidence="1 2">
    <name type="scientific">Heracleum sosnowskyi</name>
    <dbReference type="NCBI Taxonomy" id="360622"/>
    <lineage>
        <taxon>Eukaryota</taxon>
        <taxon>Viridiplantae</taxon>
        <taxon>Streptophyta</taxon>
        <taxon>Embryophyta</taxon>
        <taxon>Tracheophyta</taxon>
        <taxon>Spermatophyta</taxon>
        <taxon>Magnoliopsida</taxon>
        <taxon>eudicotyledons</taxon>
        <taxon>Gunneridae</taxon>
        <taxon>Pentapetalae</taxon>
        <taxon>asterids</taxon>
        <taxon>campanulids</taxon>
        <taxon>Apiales</taxon>
        <taxon>Apiaceae</taxon>
        <taxon>Apioideae</taxon>
        <taxon>apioid superclade</taxon>
        <taxon>Tordylieae</taxon>
        <taxon>Tordyliinae</taxon>
        <taxon>Heracleum</taxon>
    </lineage>
</organism>
<dbReference type="Gene3D" id="3.60.110.10">
    <property type="entry name" value="Carbon-nitrogen hydrolase"/>
    <property type="match status" value="1"/>
</dbReference>
<dbReference type="AlphaFoldDB" id="A0AAD8GRU0"/>
<keyword evidence="2" id="KW-1185">Reference proteome</keyword>
<protein>
    <submittedName>
        <fullName evidence="1">Uncharacterized protein</fullName>
    </submittedName>
</protein>
<comment type="caution">
    <text evidence="1">The sequence shown here is derived from an EMBL/GenBank/DDBJ whole genome shotgun (WGS) entry which is preliminary data.</text>
</comment>
<dbReference type="Proteomes" id="UP001237642">
    <property type="component" value="Unassembled WGS sequence"/>
</dbReference>
<name>A0AAD8GRU0_9APIA</name>